<reference evidence="11" key="1">
    <citation type="submission" date="2025-08" db="UniProtKB">
        <authorList>
            <consortium name="RefSeq"/>
        </authorList>
    </citation>
    <scope>IDENTIFICATION</scope>
    <source>
        <tissue evidence="11">Kidney</tissue>
    </source>
</reference>
<evidence type="ECO:0000256" key="6">
    <source>
        <dbReference type="ARBA" id="ARBA00032734"/>
    </source>
</evidence>
<feature type="region of interest" description="Disordered" evidence="9">
    <location>
        <begin position="1"/>
        <end position="46"/>
    </location>
</feature>
<keyword evidence="4" id="KW-0732">Signal</keyword>
<evidence type="ECO:0000256" key="9">
    <source>
        <dbReference type="SAM" id="MobiDB-lite"/>
    </source>
</evidence>
<gene>
    <name evidence="11" type="primary">LOC106002397</name>
</gene>
<evidence type="ECO:0000313" key="10">
    <source>
        <dbReference type="Proteomes" id="UP000081671"/>
    </source>
</evidence>
<evidence type="ECO:0000256" key="1">
    <source>
        <dbReference type="ARBA" id="ARBA00004218"/>
    </source>
</evidence>
<dbReference type="GO" id="GO:0005634">
    <property type="term" value="C:nucleus"/>
    <property type="evidence" value="ECO:0007669"/>
    <property type="project" value="TreeGrafter"/>
</dbReference>
<protein>
    <recommendedName>
        <fullName evidence="2">Acrosin-binding protein</fullName>
    </recommendedName>
    <alternativeName>
        <fullName evidence="6">Acrosin-binding protein, 60 kDa form</fullName>
    </alternativeName>
    <alternativeName>
        <fullName evidence="7">Proacrosin-binding protein sp32</fullName>
    </alternativeName>
</protein>
<feature type="compositionally biased region" description="Acidic residues" evidence="9">
    <location>
        <begin position="280"/>
        <end position="310"/>
    </location>
</feature>
<evidence type="ECO:0000313" key="11">
    <source>
        <dbReference type="RefSeq" id="XP_012892738.1"/>
    </source>
</evidence>
<feature type="non-terminal residue" evidence="11">
    <location>
        <position position="1"/>
    </location>
</feature>
<dbReference type="GeneID" id="106002397"/>
<feature type="region of interest" description="Disordered" evidence="9">
    <location>
        <begin position="265"/>
        <end position="341"/>
    </location>
</feature>
<feature type="compositionally biased region" description="Pro residues" evidence="9">
    <location>
        <begin position="37"/>
        <end position="46"/>
    </location>
</feature>
<dbReference type="Proteomes" id="UP000081671">
    <property type="component" value="Unplaced"/>
</dbReference>
<name>A0A1S3GV05_DIPOR</name>
<feature type="compositionally biased region" description="Basic and acidic residues" evidence="9">
    <location>
        <begin position="375"/>
        <end position="391"/>
    </location>
</feature>
<dbReference type="OrthoDB" id="9009946at2759"/>
<keyword evidence="3" id="KW-0597">Phosphoprotein</keyword>
<keyword evidence="10" id="KW-1185">Reference proteome</keyword>
<evidence type="ECO:0000256" key="4">
    <source>
        <dbReference type="ARBA" id="ARBA00022729"/>
    </source>
</evidence>
<proteinExistence type="predicted"/>
<dbReference type="Pfam" id="PF07222">
    <property type="entry name" value="PBP_sp32"/>
    <property type="match status" value="1"/>
</dbReference>
<comment type="function">
    <text evidence="8">Acrosomal protein that maintains proacrosin (pro-ACR) as an enzymatically inactive zymogen in the acrosome. Involved also in the acrosome formation.</text>
</comment>
<evidence type="ECO:0000256" key="2">
    <source>
        <dbReference type="ARBA" id="ARBA00018940"/>
    </source>
</evidence>
<feature type="non-terminal residue" evidence="11">
    <location>
        <position position="391"/>
    </location>
</feature>
<dbReference type="GO" id="GO:0001669">
    <property type="term" value="C:acrosomal vesicle"/>
    <property type="evidence" value="ECO:0007669"/>
    <property type="project" value="UniProtKB-SubCell"/>
</dbReference>
<dbReference type="RefSeq" id="XP_012892738.1">
    <property type="nucleotide sequence ID" value="XM_013037284.1"/>
</dbReference>
<dbReference type="KEGG" id="dord:106002397"/>
<organism evidence="10 11">
    <name type="scientific">Dipodomys ordii</name>
    <name type="common">Ord's kangaroo rat</name>
    <dbReference type="NCBI Taxonomy" id="10020"/>
    <lineage>
        <taxon>Eukaryota</taxon>
        <taxon>Metazoa</taxon>
        <taxon>Chordata</taxon>
        <taxon>Craniata</taxon>
        <taxon>Vertebrata</taxon>
        <taxon>Euteleostomi</taxon>
        <taxon>Mammalia</taxon>
        <taxon>Eutheria</taxon>
        <taxon>Euarchontoglires</taxon>
        <taxon>Glires</taxon>
        <taxon>Rodentia</taxon>
        <taxon>Castorimorpha</taxon>
        <taxon>Heteromyidae</taxon>
        <taxon>Dipodomyinae</taxon>
        <taxon>Dipodomys</taxon>
    </lineage>
</organism>
<dbReference type="PANTHER" id="PTHR21362:SF1">
    <property type="entry name" value="ACROSIN-BINDING PROTEIN"/>
    <property type="match status" value="1"/>
</dbReference>
<comment type="subcellular location">
    <subcellularLocation>
        <location evidence="1">Cytoplasmic vesicle</location>
        <location evidence="1">Secretory vesicle</location>
        <location evidence="1">Acrosome</location>
    </subcellularLocation>
</comment>
<dbReference type="AlphaFoldDB" id="A0A1S3GV05"/>
<evidence type="ECO:0000256" key="8">
    <source>
        <dbReference type="ARBA" id="ARBA00045517"/>
    </source>
</evidence>
<keyword evidence="5" id="KW-0968">Cytoplasmic vesicle</keyword>
<evidence type="ECO:0000256" key="7">
    <source>
        <dbReference type="ARBA" id="ARBA00033453"/>
    </source>
</evidence>
<sequence>FGDRVACPSRPHFGSPAGPPFADLRPVSLHRDDSHNTPPPPPPPRRALICPLPPRGPGLLQLPHSDALLVMCYSILENSCIVTPAARAWSYLEEVLLGFGKSVCDNFGRRHRPTCALCAFCSLKLEQCQTEGDLRRQQCDGSHRTPFTSILLTAQSMSVGTQVPGWRGAVCSDLPYASWFESFCQFTQYRCSNHVYYAKRVRCSQPVSILSPNTLKEVESPVEPPSTTTGSPSASRATATERQVFQPWPERLNSNVEELLQSSLSLGGQEQPNSHKMGEGAEEEEQEEEEEEEEEEEQEEEEEEEEEEEGRQEAVGTQEALESMSSLQSDSEGKFQAEALAADAPSFTPHVREVDSVPLMMENIQDLIRSAQEMEDTKEASDESYWRSHTG</sequence>
<evidence type="ECO:0000256" key="5">
    <source>
        <dbReference type="ARBA" id="ARBA00023329"/>
    </source>
</evidence>
<feature type="region of interest" description="Disordered" evidence="9">
    <location>
        <begin position="215"/>
        <end position="240"/>
    </location>
</feature>
<feature type="compositionally biased region" description="Low complexity" evidence="9">
    <location>
        <begin position="225"/>
        <end position="240"/>
    </location>
</feature>
<dbReference type="InParanoid" id="A0A1S3GV05"/>
<feature type="region of interest" description="Disordered" evidence="9">
    <location>
        <begin position="370"/>
        <end position="391"/>
    </location>
</feature>
<dbReference type="PANTHER" id="PTHR21362">
    <property type="entry name" value="ACROSIN-BINDING PROTEIN"/>
    <property type="match status" value="1"/>
</dbReference>
<dbReference type="InterPro" id="IPR009865">
    <property type="entry name" value="Proacrosin-bd"/>
</dbReference>
<evidence type="ECO:0000256" key="3">
    <source>
        <dbReference type="ARBA" id="ARBA00022553"/>
    </source>
</evidence>
<accession>A0A1S3GV05</accession>